<keyword evidence="2" id="KW-0285">Flavoprotein</keyword>
<evidence type="ECO:0000256" key="4">
    <source>
        <dbReference type="ARBA" id="ARBA00022664"/>
    </source>
</evidence>
<comment type="catalytic activity">
    <reaction evidence="14">
        <text>a 5,6-dihydrouridine in mRNA + NAD(+) = a uridine in mRNA + NADH + H(+)</text>
        <dbReference type="Rhea" id="RHEA:69851"/>
        <dbReference type="Rhea" id="RHEA-COMP:14658"/>
        <dbReference type="Rhea" id="RHEA-COMP:17789"/>
        <dbReference type="ChEBI" id="CHEBI:15378"/>
        <dbReference type="ChEBI" id="CHEBI:57540"/>
        <dbReference type="ChEBI" id="CHEBI:57945"/>
        <dbReference type="ChEBI" id="CHEBI:65315"/>
        <dbReference type="ChEBI" id="CHEBI:74443"/>
    </reaction>
    <physiologicalReaction direction="right-to-left" evidence="14">
        <dbReference type="Rhea" id="RHEA:69853"/>
    </physiologicalReaction>
</comment>
<dbReference type="CDD" id="cd02801">
    <property type="entry name" value="DUS_like_FMN"/>
    <property type="match status" value="1"/>
</dbReference>
<dbReference type="OMA" id="RPWWICQ"/>
<dbReference type="AlphaFoldDB" id="U4LFF5"/>
<keyword evidence="6" id="KW-0521">NADP</keyword>
<dbReference type="SUPFAM" id="SSF51395">
    <property type="entry name" value="FMN-linked oxidoreductases"/>
    <property type="match status" value="1"/>
</dbReference>
<evidence type="ECO:0000256" key="3">
    <source>
        <dbReference type="ARBA" id="ARBA00022643"/>
    </source>
</evidence>
<sequence length="539" mass="61322">MTVLELLQRGLRTATSNSLRSFRLASPSKTTRFASLISNQYSRNMTSDAAASTESAPAPAVIETIATTTATTESNGVKRRKLQGREFYESIGSPKTIVAPMVEQSEFAWRLLSRRHSPANTLCYTPMFHSRLFGESQTYRTQSYQPPHMDWKEGPRGDRPLFVQFCSNDPEHLLEAAKHCQDHCDAVDLNLGCPQGIAKKGHYGSFLQEEPELIKSLISKLHKDLDIPVTAKIRILETKEKSLEYAKMVVDAGAQVLTVHGRTREQKGHNTGLADWDYIKYIRDNLPKEVVMFANGNVLWREDVDACLAYTGVDGVMSAEGNLYNPATFCESEDWDERFPRMDKIGREYLEIIRNEVLPHLPLQELLSRPEEKRSRRLLNEVHKDANLTPIKSHLFKIWHPLLQIHLEVRNAVGRSSTRHLGPDGDPLYDYMEALRSVEKIIAEHLEKNPEQVDENGKWVGPDTEVVEGVKYTEGIEVVVKGKKYRRVVPWYRCQPYYRPLPEVAKANGALKEKVARKAEDDGREEEGSKKAKVEECCY</sequence>
<evidence type="ECO:0000313" key="20">
    <source>
        <dbReference type="EMBL" id="CCX30618.1"/>
    </source>
</evidence>
<proteinExistence type="inferred from homology"/>
<evidence type="ECO:0000256" key="9">
    <source>
        <dbReference type="ARBA" id="ARBA00038313"/>
    </source>
</evidence>
<feature type="domain" description="DUS-like FMN-binding" evidence="19">
    <location>
        <begin position="98"/>
        <end position="356"/>
    </location>
</feature>
<name>U4LFF5_PYROM</name>
<keyword evidence="21" id="KW-1185">Reference proteome</keyword>
<keyword evidence="7" id="KW-0560">Oxidoreductase</keyword>
<evidence type="ECO:0000256" key="1">
    <source>
        <dbReference type="ARBA" id="ARBA00001917"/>
    </source>
</evidence>
<evidence type="ECO:0000256" key="18">
    <source>
        <dbReference type="SAM" id="MobiDB-lite"/>
    </source>
</evidence>
<evidence type="ECO:0000256" key="7">
    <source>
        <dbReference type="ARBA" id="ARBA00023002"/>
    </source>
</evidence>
<evidence type="ECO:0000256" key="10">
    <source>
        <dbReference type="ARBA" id="ARBA00038890"/>
    </source>
</evidence>
<dbReference type="STRING" id="1076935.U4LFF5"/>
<dbReference type="PANTHER" id="PTHR11082:SF5">
    <property type="entry name" value="TRNA-DIHYDROURIDINE(16_17) SYNTHASE [NAD(P)(+)]-LIKE"/>
    <property type="match status" value="1"/>
</dbReference>
<dbReference type="InterPro" id="IPR013785">
    <property type="entry name" value="Aldolase_TIM"/>
</dbReference>
<evidence type="ECO:0000256" key="8">
    <source>
        <dbReference type="ARBA" id="ARBA00023027"/>
    </source>
</evidence>
<dbReference type="PROSITE" id="PS01136">
    <property type="entry name" value="UPF0034"/>
    <property type="match status" value="1"/>
</dbReference>
<reference evidence="20 21" key="1">
    <citation type="journal article" date="2013" name="PLoS Genet.">
        <title>The genome and development-dependent transcriptomes of Pyronema confluens: a window into fungal evolution.</title>
        <authorList>
            <person name="Traeger S."/>
            <person name="Altegoer F."/>
            <person name="Freitag M."/>
            <person name="Gabaldon T."/>
            <person name="Kempken F."/>
            <person name="Kumar A."/>
            <person name="Marcet-Houben M."/>
            <person name="Poggeler S."/>
            <person name="Stajich J.E."/>
            <person name="Nowrousian M."/>
        </authorList>
    </citation>
    <scope>NUCLEOTIDE SEQUENCE [LARGE SCALE GENOMIC DNA]</scope>
    <source>
        <strain evidence="21">CBS 100304</strain>
        <tissue evidence="20">Vegetative mycelium</tissue>
    </source>
</reference>
<comment type="catalytic activity">
    <reaction evidence="15">
        <text>5,6-dihydrouridine(16) in tRNA + NAD(+) = uridine(16) in tRNA + NADH + H(+)</text>
        <dbReference type="Rhea" id="RHEA:53380"/>
        <dbReference type="Rhea" id="RHEA-COMP:13543"/>
        <dbReference type="Rhea" id="RHEA-COMP:13544"/>
        <dbReference type="ChEBI" id="CHEBI:15378"/>
        <dbReference type="ChEBI" id="CHEBI:57540"/>
        <dbReference type="ChEBI" id="CHEBI:57945"/>
        <dbReference type="ChEBI" id="CHEBI:65315"/>
        <dbReference type="ChEBI" id="CHEBI:74443"/>
        <dbReference type="EC" id="1.3.1.88"/>
    </reaction>
    <physiologicalReaction direction="right-to-left" evidence="15">
        <dbReference type="Rhea" id="RHEA:53382"/>
    </physiologicalReaction>
</comment>
<dbReference type="Pfam" id="PF01207">
    <property type="entry name" value="Dus"/>
    <property type="match status" value="1"/>
</dbReference>
<comment type="catalytic activity">
    <reaction evidence="12">
        <text>5,6-dihydrouridine(17) in tRNA + NAD(+) = uridine(17) in tRNA + NADH + H(+)</text>
        <dbReference type="Rhea" id="RHEA:53372"/>
        <dbReference type="Rhea" id="RHEA-COMP:13541"/>
        <dbReference type="Rhea" id="RHEA-COMP:13542"/>
        <dbReference type="ChEBI" id="CHEBI:15378"/>
        <dbReference type="ChEBI" id="CHEBI:57540"/>
        <dbReference type="ChEBI" id="CHEBI:57945"/>
        <dbReference type="ChEBI" id="CHEBI:65315"/>
        <dbReference type="ChEBI" id="CHEBI:74443"/>
        <dbReference type="EC" id="1.3.1.88"/>
    </reaction>
    <physiologicalReaction direction="right-to-left" evidence="12">
        <dbReference type="Rhea" id="RHEA:53374"/>
    </physiologicalReaction>
</comment>
<dbReference type="InterPro" id="IPR035587">
    <property type="entry name" value="DUS-like_FMN-bd"/>
</dbReference>
<evidence type="ECO:0000256" key="17">
    <source>
        <dbReference type="ARBA" id="ARBA00049467"/>
    </source>
</evidence>
<evidence type="ECO:0000256" key="11">
    <source>
        <dbReference type="ARBA" id="ARBA00045934"/>
    </source>
</evidence>
<dbReference type="EC" id="1.3.1.88" evidence="10"/>
<organism evidence="20 21">
    <name type="scientific">Pyronema omphalodes (strain CBS 100304)</name>
    <name type="common">Pyronema confluens</name>
    <dbReference type="NCBI Taxonomy" id="1076935"/>
    <lineage>
        <taxon>Eukaryota</taxon>
        <taxon>Fungi</taxon>
        <taxon>Dikarya</taxon>
        <taxon>Ascomycota</taxon>
        <taxon>Pezizomycotina</taxon>
        <taxon>Pezizomycetes</taxon>
        <taxon>Pezizales</taxon>
        <taxon>Pyronemataceae</taxon>
        <taxon>Pyronema</taxon>
    </lineage>
</organism>
<comment type="similarity">
    <text evidence="9">Belongs to the Dus family. Dus1 subfamily.</text>
</comment>
<dbReference type="Proteomes" id="UP000018144">
    <property type="component" value="Unassembled WGS sequence"/>
</dbReference>
<feature type="region of interest" description="Disordered" evidence="18">
    <location>
        <begin position="515"/>
        <end position="539"/>
    </location>
</feature>
<dbReference type="OrthoDB" id="272303at2759"/>
<keyword evidence="8" id="KW-0520">NAD</keyword>
<comment type="catalytic activity">
    <reaction evidence="16">
        <text>a 5,6-dihydrouridine in mRNA + NADP(+) = a uridine in mRNA + NADPH + H(+)</text>
        <dbReference type="Rhea" id="RHEA:69855"/>
        <dbReference type="Rhea" id="RHEA-COMP:14658"/>
        <dbReference type="Rhea" id="RHEA-COMP:17789"/>
        <dbReference type="ChEBI" id="CHEBI:15378"/>
        <dbReference type="ChEBI" id="CHEBI:57783"/>
        <dbReference type="ChEBI" id="CHEBI:58349"/>
        <dbReference type="ChEBI" id="CHEBI:65315"/>
        <dbReference type="ChEBI" id="CHEBI:74443"/>
    </reaction>
    <physiologicalReaction direction="right-to-left" evidence="16">
        <dbReference type="Rhea" id="RHEA:69857"/>
    </physiologicalReaction>
</comment>
<evidence type="ECO:0000256" key="16">
    <source>
        <dbReference type="ARBA" id="ARBA00049447"/>
    </source>
</evidence>
<evidence type="ECO:0000256" key="2">
    <source>
        <dbReference type="ARBA" id="ARBA00022630"/>
    </source>
</evidence>
<dbReference type="GO" id="GO:0017150">
    <property type="term" value="F:tRNA dihydrouridine synthase activity"/>
    <property type="evidence" value="ECO:0007669"/>
    <property type="project" value="InterPro"/>
</dbReference>
<accession>U4LFF5</accession>
<comment type="cofactor">
    <cofactor evidence="1">
        <name>FMN</name>
        <dbReference type="ChEBI" id="CHEBI:58210"/>
    </cofactor>
</comment>
<keyword evidence="5" id="KW-0819">tRNA processing</keyword>
<evidence type="ECO:0000256" key="6">
    <source>
        <dbReference type="ARBA" id="ARBA00022857"/>
    </source>
</evidence>
<keyword evidence="3" id="KW-0288">FMN</keyword>
<comment type="catalytic activity">
    <reaction evidence="17">
        <text>5,6-dihydrouridine(17) in tRNA + NADP(+) = uridine(17) in tRNA + NADPH + H(+)</text>
        <dbReference type="Rhea" id="RHEA:53368"/>
        <dbReference type="Rhea" id="RHEA-COMP:13541"/>
        <dbReference type="Rhea" id="RHEA-COMP:13542"/>
        <dbReference type="ChEBI" id="CHEBI:15378"/>
        <dbReference type="ChEBI" id="CHEBI:57783"/>
        <dbReference type="ChEBI" id="CHEBI:58349"/>
        <dbReference type="ChEBI" id="CHEBI:65315"/>
        <dbReference type="ChEBI" id="CHEBI:74443"/>
        <dbReference type="EC" id="1.3.1.88"/>
    </reaction>
    <physiologicalReaction direction="right-to-left" evidence="17">
        <dbReference type="Rhea" id="RHEA:53370"/>
    </physiologicalReaction>
</comment>
<evidence type="ECO:0000256" key="14">
    <source>
        <dbReference type="ARBA" id="ARBA00048342"/>
    </source>
</evidence>
<evidence type="ECO:0000256" key="13">
    <source>
        <dbReference type="ARBA" id="ARBA00047652"/>
    </source>
</evidence>
<protein>
    <recommendedName>
        <fullName evidence="10">tRNA-dihydrouridine(16/17) synthase [NAD(P)(+)]</fullName>
        <ecNumber evidence="10">1.3.1.88</ecNumber>
    </recommendedName>
</protein>
<dbReference type="EMBL" id="HF935459">
    <property type="protein sequence ID" value="CCX30618.1"/>
    <property type="molecule type" value="Genomic_DNA"/>
</dbReference>
<comment type="catalytic activity">
    <reaction evidence="13">
        <text>5,6-dihydrouridine(16) in tRNA + NADP(+) = uridine(16) in tRNA + NADPH + H(+)</text>
        <dbReference type="Rhea" id="RHEA:53376"/>
        <dbReference type="Rhea" id="RHEA-COMP:13543"/>
        <dbReference type="Rhea" id="RHEA-COMP:13544"/>
        <dbReference type="ChEBI" id="CHEBI:15378"/>
        <dbReference type="ChEBI" id="CHEBI:57783"/>
        <dbReference type="ChEBI" id="CHEBI:58349"/>
        <dbReference type="ChEBI" id="CHEBI:65315"/>
        <dbReference type="ChEBI" id="CHEBI:74443"/>
        <dbReference type="EC" id="1.3.1.88"/>
    </reaction>
    <physiologicalReaction direction="right-to-left" evidence="13">
        <dbReference type="Rhea" id="RHEA:53378"/>
    </physiologicalReaction>
</comment>
<evidence type="ECO:0000259" key="19">
    <source>
        <dbReference type="Pfam" id="PF01207"/>
    </source>
</evidence>
<evidence type="ECO:0000256" key="12">
    <source>
        <dbReference type="ARBA" id="ARBA00047287"/>
    </source>
</evidence>
<dbReference type="eggNOG" id="KOG2335">
    <property type="taxonomic scope" value="Eukaryota"/>
</dbReference>
<evidence type="ECO:0000256" key="5">
    <source>
        <dbReference type="ARBA" id="ARBA00022694"/>
    </source>
</evidence>
<evidence type="ECO:0000256" key="15">
    <source>
        <dbReference type="ARBA" id="ARBA00048934"/>
    </source>
</evidence>
<evidence type="ECO:0000313" key="21">
    <source>
        <dbReference type="Proteomes" id="UP000018144"/>
    </source>
</evidence>
<comment type="function">
    <text evidence="11">Catalyzes the synthesis of dihydrouridine, a modified base found in the D-loop of most tRNAs. Specifically modifies U47 in cytoplasmic tRNAs. Catalyzes the synthesis of dihydrouridine in some mRNAs, thereby affecting their translation.</text>
</comment>
<dbReference type="GO" id="GO:0050660">
    <property type="term" value="F:flavin adenine dinucleotide binding"/>
    <property type="evidence" value="ECO:0007669"/>
    <property type="project" value="InterPro"/>
</dbReference>
<dbReference type="Gene3D" id="3.20.20.70">
    <property type="entry name" value="Aldolase class I"/>
    <property type="match status" value="1"/>
</dbReference>
<gene>
    <name evidence="20" type="ORF">PCON_08955</name>
</gene>
<keyword evidence="4" id="KW-0507">mRNA processing</keyword>
<dbReference type="InterPro" id="IPR018517">
    <property type="entry name" value="tRNA_hU_synthase_CS"/>
</dbReference>
<dbReference type="PANTHER" id="PTHR11082">
    <property type="entry name" value="TRNA-DIHYDROURIDINE SYNTHASE"/>
    <property type="match status" value="1"/>
</dbReference>
<dbReference type="GO" id="GO:0006397">
    <property type="term" value="P:mRNA processing"/>
    <property type="evidence" value="ECO:0007669"/>
    <property type="project" value="UniProtKB-KW"/>
</dbReference>